<dbReference type="PANTHER" id="PTHR43038">
    <property type="entry name" value="ATP-BINDING CASSETTE, SUB-FAMILY H, MEMBER 1"/>
    <property type="match status" value="1"/>
</dbReference>
<proteinExistence type="predicted"/>
<name>T1J7I7_STRMM</name>
<dbReference type="STRING" id="126957.T1J7I7"/>
<dbReference type="Pfam" id="PF00005">
    <property type="entry name" value="ABC_tran"/>
    <property type="match status" value="1"/>
</dbReference>
<dbReference type="Gene3D" id="3.40.50.300">
    <property type="entry name" value="P-loop containing nucleotide triphosphate hydrolases"/>
    <property type="match status" value="1"/>
</dbReference>
<organism evidence="2 3">
    <name type="scientific">Strigamia maritima</name>
    <name type="common">European centipede</name>
    <name type="synonym">Geophilus maritimus</name>
    <dbReference type="NCBI Taxonomy" id="126957"/>
    <lineage>
        <taxon>Eukaryota</taxon>
        <taxon>Metazoa</taxon>
        <taxon>Ecdysozoa</taxon>
        <taxon>Arthropoda</taxon>
        <taxon>Myriapoda</taxon>
        <taxon>Chilopoda</taxon>
        <taxon>Pleurostigmophora</taxon>
        <taxon>Geophilomorpha</taxon>
        <taxon>Linotaeniidae</taxon>
        <taxon>Strigamia</taxon>
    </lineage>
</organism>
<accession>T1J7I7</accession>
<dbReference type="HOGENOM" id="CLU_1498148_0_0_1"/>
<dbReference type="OMA" id="METPEID"/>
<dbReference type="InterPro" id="IPR027417">
    <property type="entry name" value="P-loop_NTPase"/>
</dbReference>
<evidence type="ECO:0000259" key="1">
    <source>
        <dbReference type="Pfam" id="PF00005"/>
    </source>
</evidence>
<dbReference type="Proteomes" id="UP000014500">
    <property type="component" value="Unassembled WGS sequence"/>
</dbReference>
<dbReference type="GO" id="GO:0005524">
    <property type="term" value="F:ATP binding"/>
    <property type="evidence" value="ECO:0007669"/>
    <property type="project" value="InterPro"/>
</dbReference>
<reference evidence="2" key="2">
    <citation type="submission" date="2015-02" db="UniProtKB">
        <authorList>
            <consortium name="EnsemblMetazoa"/>
        </authorList>
    </citation>
    <scope>IDENTIFICATION</scope>
</reference>
<dbReference type="InterPro" id="IPR003439">
    <property type="entry name" value="ABC_transporter-like_ATP-bd"/>
</dbReference>
<dbReference type="PhylomeDB" id="T1J7I7"/>
<dbReference type="eggNOG" id="KOG0059">
    <property type="taxonomic scope" value="Eukaryota"/>
</dbReference>
<dbReference type="EMBL" id="JH431932">
    <property type="status" value="NOT_ANNOTATED_CDS"/>
    <property type="molecule type" value="Genomic_DNA"/>
</dbReference>
<feature type="domain" description="ABC transporter" evidence="1">
    <location>
        <begin position="61"/>
        <end position="169"/>
    </location>
</feature>
<evidence type="ECO:0000313" key="2">
    <source>
        <dbReference type="EnsemblMetazoa" id="SMAR009638-PA"/>
    </source>
</evidence>
<protein>
    <recommendedName>
        <fullName evidence="1">ABC transporter domain-containing protein</fullName>
    </recommendedName>
</protein>
<dbReference type="SUPFAM" id="SSF52540">
    <property type="entry name" value="P-loop containing nucleoside triphosphate hydrolases"/>
    <property type="match status" value="1"/>
</dbReference>
<dbReference type="PANTHER" id="PTHR43038:SF3">
    <property type="entry name" value="ABC TRANSPORTER G FAMILY MEMBER 20 ISOFORM X1"/>
    <property type="match status" value="1"/>
</dbReference>
<sequence length="180" mass="20147">MSKHYEKVEFRRQDAIELKVEDAIELKVEDAIELEVEYAIEVKNVRKSYNDVLGRNKTEILSGINLIIKKGGIYGLLGPSGCGKTTLLKLLTGRLQPDSGSIKCFGNTVGSEECGIPGDKVGYMPQETALFGEFTIKETMIYFGHIFNMTSSEVQLRTQFLLDLLQLSNESALIKHLRQT</sequence>
<dbReference type="AlphaFoldDB" id="T1J7I7"/>
<dbReference type="GO" id="GO:0016887">
    <property type="term" value="F:ATP hydrolysis activity"/>
    <property type="evidence" value="ECO:0007669"/>
    <property type="project" value="InterPro"/>
</dbReference>
<dbReference type="EnsemblMetazoa" id="SMAR009638-RA">
    <property type="protein sequence ID" value="SMAR009638-PA"/>
    <property type="gene ID" value="SMAR009638"/>
</dbReference>
<evidence type="ECO:0000313" key="3">
    <source>
        <dbReference type="Proteomes" id="UP000014500"/>
    </source>
</evidence>
<keyword evidence="3" id="KW-1185">Reference proteome</keyword>
<reference evidence="3" key="1">
    <citation type="submission" date="2011-05" db="EMBL/GenBank/DDBJ databases">
        <authorList>
            <person name="Richards S.R."/>
            <person name="Qu J."/>
            <person name="Jiang H."/>
            <person name="Jhangiani S.N."/>
            <person name="Agravi P."/>
            <person name="Goodspeed R."/>
            <person name="Gross S."/>
            <person name="Mandapat C."/>
            <person name="Jackson L."/>
            <person name="Mathew T."/>
            <person name="Pu L."/>
            <person name="Thornton R."/>
            <person name="Saada N."/>
            <person name="Wilczek-Boney K.B."/>
            <person name="Lee S."/>
            <person name="Kovar C."/>
            <person name="Wu Y."/>
            <person name="Scherer S.E."/>
            <person name="Worley K.C."/>
            <person name="Muzny D.M."/>
            <person name="Gibbs R."/>
        </authorList>
    </citation>
    <scope>NUCLEOTIDE SEQUENCE</scope>
    <source>
        <strain evidence="3">Brora</strain>
    </source>
</reference>